<reference evidence="1 2" key="1">
    <citation type="journal article" date="2021" name="bioRxiv">
        <title>Chromosome-scale and haplotype-resolved genome assembly of a tetraploid potato cultivar.</title>
        <authorList>
            <person name="Sun H."/>
            <person name="Jiao W.-B."/>
            <person name="Krause K."/>
            <person name="Campoy J.A."/>
            <person name="Goel M."/>
            <person name="Folz-Donahue K."/>
            <person name="Kukat C."/>
            <person name="Huettel B."/>
            <person name="Schneeberger K."/>
        </authorList>
    </citation>
    <scope>NUCLEOTIDE SEQUENCE [LARGE SCALE GENOMIC DNA]</scope>
    <source>
        <strain evidence="1">SolTubOtavaFocal</strain>
        <tissue evidence="1">Leaves</tissue>
    </source>
</reference>
<comment type="caution">
    <text evidence="1">The sequence shown here is derived from an EMBL/GenBank/DDBJ whole genome shotgun (WGS) entry which is preliminary data.</text>
</comment>
<organism evidence="1 2">
    <name type="scientific">Solanum tuberosum</name>
    <name type="common">Potato</name>
    <dbReference type="NCBI Taxonomy" id="4113"/>
    <lineage>
        <taxon>Eukaryota</taxon>
        <taxon>Viridiplantae</taxon>
        <taxon>Streptophyta</taxon>
        <taxon>Embryophyta</taxon>
        <taxon>Tracheophyta</taxon>
        <taxon>Spermatophyta</taxon>
        <taxon>Magnoliopsida</taxon>
        <taxon>eudicotyledons</taxon>
        <taxon>Gunneridae</taxon>
        <taxon>Pentapetalae</taxon>
        <taxon>asterids</taxon>
        <taxon>lamiids</taxon>
        <taxon>Solanales</taxon>
        <taxon>Solanaceae</taxon>
        <taxon>Solanoideae</taxon>
        <taxon>Solaneae</taxon>
        <taxon>Solanum</taxon>
    </lineage>
</organism>
<dbReference type="Proteomes" id="UP000826656">
    <property type="component" value="Unassembled WGS sequence"/>
</dbReference>
<evidence type="ECO:0000313" key="2">
    <source>
        <dbReference type="Proteomes" id="UP000826656"/>
    </source>
</evidence>
<dbReference type="EMBL" id="JAIVGD010000019">
    <property type="protein sequence ID" value="KAH0749957.1"/>
    <property type="molecule type" value="Genomic_DNA"/>
</dbReference>
<gene>
    <name evidence="1" type="ORF">KY290_029189</name>
</gene>
<proteinExistence type="predicted"/>
<keyword evidence="2" id="KW-1185">Reference proteome</keyword>
<name>A0ABQ7UK15_SOLTU</name>
<sequence length="103" mass="11830">MVVKFSIVIPDDIVRVVVPGSRDIVNYCGLIMRHTMLFRDDNWQAIITKTWRSDVVEGLFRSPAFKHFCGSKSFTEVKESLGQLQEIVAQQQSEENEHSISCR</sequence>
<protein>
    <submittedName>
        <fullName evidence="1">Uncharacterized protein</fullName>
    </submittedName>
</protein>
<evidence type="ECO:0000313" key="1">
    <source>
        <dbReference type="EMBL" id="KAH0749957.1"/>
    </source>
</evidence>
<accession>A0ABQ7UK15</accession>